<dbReference type="Pfam" id="PF06107">
    <property type="entry name" value="DUF951"/>
    <property type="match status" value="1"/>
</dbReference>
<dbReference type="InterPro" id="IPR009296">
    <property type="entry name" value="DUF951"/>
</dbReference>
<dbReference type="Proteomes" id="UP000260782">
    <property type="component" value="Unassembled WGS sequence"/>
</dbReference>
<reference evidence="1 6" key="2">
    <citation type="journal article" date="2019" name="Nat. Med.">
        <title>A library of human gut bacterial isolates paired with longitudinal multiomics data enables mechanistic microbiome research.</title>
        <authorList>
            <person name="Poyet M."/>
            <person name="Groussin M."/>
            <person name="Gibbons S.M."/>
            <person name="Avila-Pacheco J."/>
            <person name="Jiang X."/>
            <person name="Kearney S.M."/>
            <person name="Perrotta A.R."/>
            <person name="Berdy B."/>
            <person name="Zhao S."/>
            <person name="Lieberman T.D."/>
            <person name="Swanson P.K."/>
            <person name="Smith M."/>
            <person name="Roesemann S."/>
            <person name="Alexander J.E."/>
            <person name="Rich S.A."/>
            <person name="Livny J."/>
            <person name="Vlamakis H."/>
            <person name="Clish C."/>
            <person name="Bullock K."/>
            <person name="Deik A."/>
            <person name="Scott J."/>
            <person name="Pierce K.A."/>
            <person name="Xavier R.J."/>
            <person name="Alm E.J."/>
        </authorList>
    </citation>
    <scope>NUCLEOTIDE SEQUENCE [LARGE SCALE GENOMIC DNA]</scope>
    <source>
        <strain evidence="1 6">BIOML-B1</strain>
    </source>
</reference>
<protein>
    <submittedName>
        <fullName evidence="2">DUF951 domain-containing protein</fullName>
    </submittedName>
    <submittedName>
        <fullName evidence="1">DUF951 family protein</fullName>
    </submittedName>
</protein>
<evidence type="ECO:0000313" key="6">
    <source>
        <dbReference type="Proteomes" id="UP000462091"/>
    </source>
</evidence>
<dbReference type="RefSeq" id="WP_113621001.1">
    <property type="nucleotide sequence ID" value="NZ_CP030777.1"/>
</dbReference>
<organism evidence="2 4">
    <name type="scientific">Faecalibacterium prausnitzii</name>
    <dbReference type="NCBI Taxonomy" id="853"/>
    <lineage>
        <taxon>Bacteria</taxon>
        <taxon>Bacillati</taxon>
        <taxon>Bacillota</taxon>
        <taxon>Clostridia</taxon>
        <taxon>Eubacteriales</taxon>
        <taxon>Oscillospiraceae</taxon>
        <taxon>Faecalibacterium</taxon>
    </lineage>
</organism>
<evidence type="ECO:0000313" key="4">
    <source>
        <dbReference type="Proteomes" id="UP000260782"/>
    </source>
</evidence>
<gene>
    <name evidence="3" type="ORF">DWZ04_01715</name>
    <name evidence="2" type="ORF">DWZ25_01500</name>
    <name evidence="1" type="ORF">GKE10_02045</name>
</gene>
<evidence type="ECO:0000313" key="5">
    <source>
        <dbReference type="Proteomes" id="UP000260783"/>
    </source>
</evidence>
<dbReference type="EMBL" id="QVES01000001">
    <property type="protein sequence ID" value="RGB90497.1"/>
    <property type="molecule type" value="Genomic_DNA"/>
</dbReference>
<dbReference type="AlphaFoldDB" id="A0A3E2U2V8"/>
<reference evidence="4 5" key="1">
    <citation type="submission" date="2018-08" db="EMBL/GenBank/DDBJ databases">
        <title>A genome reference for cultivated species of the human gut microbiota.</title>
        <authorList>
            <person name="Zou Y."/>
            <person name="Xue W."/>
            <person name="Luo G."/>
        </authorList>
    </citation>
    <scope>NUCLEOTIDE SEQUENCE [LARGE SCALE GENOMIC DNA]</scope>
    <source>
        <strain evidence="3 5">AF29-11BH</strain>
        <strain evidence="2 4">AF31-14AC</strain>
    </source>
</reference>
<proteinExistence type="predicted"/>
<accession>A0A3E2U2V8</accession>
<dbReference type="Proteomes" id="UP000462091">
    <property type="component" value="Unassembled WGS sequence"/>
</dbReference>
<comment type="caution">
    <text evidence="2">The sequence shown here is derived from an EMBL/GenBank/DDBJ whole genome shotgun (WGS) entry which is preliminary data.</text>
</comment>
<name>A0A3E2U2V8_9FIRM</name>
<evidence type="ECO:0000313" key="1">
    <source>
        <dbReference type="EMBL" id="MSC50708.1"/>
    </source>
</evidence>
<dbReference type="EMBL" id="QVEW01000001">
    <property type="protein sequence ID" value="RGC02598.1"/>
    <property type="molecule type" value="Genomic_DNA"/>
</dbReference>
<dbReference type="EMBL" id="WKQM01000002">
    <property type="protein sequence ID" value="MSC50708.1"/>
    <property type="molecule type" value="Genomic_DNA"/>
</dbReference>
<evidence type="ECO:0000313" key="3">
    <source>
        <dbReference type="EMBL" id="RGC02598.1"/>
    </source>
</evidence>
<dbReference type="Proteomes" id="UP000260783">
    <property type="component" value="Unassembled WGS sequence"/>
</dbReference>
<sequence length="63" mass="6944">MDIAVGDTILTRKKHPCGASSFEVLRVGMDFKIRCTGCGREVMLPRAKIEKNIKKVVKPGSVQ</sequence>
<dbReference type="PANTHER" id="PTHR38455">
    <property type="entry name" value="HYPOTHETICAL CYTOSOLIC PROTEIN"/>
    <property type="match status" value="1"/>
</dbReference>
<dbReference type="PIRSF" id="PIRSF037263">
    <property type="entry name" value="DUF951_bac"/>
    <property type="match status" value="1"/>
</dbReference>
<dbReference type="PANTHER" id="PTHR38455:SF1">
    <property type="entry name" value="DUF951 DOMAIN-CONTAINING PROTEIN"/>
    <property type="match status" value="1"/>
</dbReference>
<evidence type="ECO:0000313" key="2">
    <source>
        <dbReference type="EMBL" id="RGB90497.1"/>
    </source>
</evidence>